<feature type="region of interest" description="Disordered" evidence="1">
    <location>
        <begin position="111"/>
        <end position="191"/>
    </location>
</feature>
<protein>
    <recommendedName>
        <fullName evidence="5">Protein JASON</fullName>
    </recommendedName>
</protein>
<dbReference type="Proteomes" id="UP001341840">
    <property type="component" value="Unassembled WGS sequence"/>
</dbReference>
<feature type="compositionally biased region" description="Polar residues" evidence="1">
    <location>
        <begin position="181"/>
        <end position="191"/>
    </location>
</feature>
<evidence type="ECO:0000256" key="2">
    <source>
        <dbReference type="SAM" id="SignalP"/>
    </source>
</evidence>
<accession>A0ABU6Z933</accession>
<keyword evidence="2" id="KW-0732">Signal</keyword>
<dbReference type="EMBL" id="JASCZI010271953">
    <property type="protein sequence ID" value="MED6218276.1"/>
    <property type="molecule type" value="Genomic_DNA"/>
</dbReference>
<name>A0ABU6Z933_9FABA</name>
<sequence>MRLLGLILRFVFRSFSRATMGCFFACFGSRENRHLPTTAATTATTAVLSPQSKTNDAVVSRNQLSILFQSEVRDESACNEGSFGTGSQIHDKGLKDEAMFLKASEKLKASPSCAKDSEPSRFHSQHPNTSTDKFWLDNQSFKPLTPKKSSEDCGKRTDSLEQTPSSGISNAKNTRRDSVDSSKGSKTGSLHTSSMAENKIYDTFDYGGWHMMKTKHPNKEGEYKSSPYLTPLKIPDEMQTPGTVFETAQSQFGYPKQAESEKLKKVSNENESKVDESLSSWLKPASVILEERNKRMEMMNGHSRKTPADRPIIGMVAAHWNEDEESDVPPPKWWDGNGIPNSTNKYKEDQKVSWHATPFEERLEKALSEESSITQRKDLCGKPIAFNENEENDTAISQFQSSQHLQSVVSF</sequence>
<keyword evidence="4" id="KW-1185">Reference proteome</keyword>
<proteinExistence type="predicted"/>
<dbReference type="InterPro" id="IPR039300">
    <property type="entry name" value="JASON"/>
</dbReference>
<gene>
    <name evidence="3" type="ORF">PIB30_025367</name>
</gene>
<evidence type="ECO:0000313" key="3">
    <source>
        <dbReference type="EMBL" id="MED6218276.1"/>
    </source>
</evidence>
<dbReference type="PANTHER" id="PTHR33318:SF7">
    <property type="entry name" value="PROTEIN JASON"/>
    <property type="match status" value="1"/>
</dbReference>
<feature type="signal peptide" evidence="2">
    <location>
        <begin position="1"/>
        <end position="18"/>
    </location>
</feature>
<reference evidence="3 4" key="1">
    <citation type="journal article" date="2023" name="Plants (Basel)">
        <title>Bridging the Gap: Combining Genomics and Transcriptomics Approaches to Understand Stylosanthes scabra, an Orphan Legume from the Brazilian Caatinga.</title>
        <authorList>
            <person name="Ferreira-Neto J.R.C."/>
            <person name="da Silva M.D."/>
            <person name="Binneck E."/>
            <person name="de Melo N.F."/>
            <person name="da Silva R.H."/>
            <person name="de Melo A.L.T.M."/>
            <person name="Pandolfi V."/>
            <person name="Bustamante F.O."/>
            <person name="Brasileiro-Vidal A.C."/>
            <person name="Benko-Iseppon A.M."/>
        </authorList>
    </citation>
    <scope>NUCLEOTIDE SEQUENCE [LARGE SCALE GENOMIC DNA]</scope>
    <source>
        <tissue evidence="3">Leaves</tissue>
    </source>
</reference>
<dbReference type="PANTHER" id="PTHR33318">
    <property type="entry name" value="ASPARTYL/GLUTAMYL-TRNA(ASN/GLN) AMIDOTRANSFERASE SUBUNIT"/>
    <property type="match status" value="1"/>
</dbReference>
<feature type="compositionally biased region" description="Polar residues" evidence="1">
    <location>
        <begin position="160"/>
        <end position="172"/>
    </location>
</feature>
<feature type="chain" id="PRO_5045412435" description="Protein JASON" evidence="2">
    <location>
        <begin position="19"/>
        <end position="411"/>
    </location>
</feature>
<feature type="compositionally biased region" description="Basic and acidic residues" evidence="1">
    <location>
        <begin position="148"/>
        <end position="159"/>
    </location>
</feature>
<comment type="caution">
    <text evidence="3">The sequence shown here is derived from an EMBL/GenBank/DDBJ whole genome shotgun (WGS) entry which is preliminary data.</text>
</comment>
<evidence type="ECO:0008006" key="5">
    <source>
        <dbReference type="Google" id="ProtNLM"/>
    </source>
</evidence>
<organism evidence="3 4">
    <name type="scientific">Stylosanthes scabra</name>
    <dbReference type="NCBI Taxonomy" id="79078"/>
    <lineage>
        <taxon>Eukaryota</taxon>
        <taxon>Viridiplantae</taxon>
        <taxon>Streptophyta</taxon>
        <taxon>Embryophyta</taxon>
        <taxon>Tracheophyta</taxon>
        <taxon>Spermatophyta</taxon>
        <taxon>Magnoliopsida</taxon>
        <taxon>eudicotyledons</taxon>
        <taxon>Gunneridae</taxon>
        <taxon>Pentapetalae</taxon>
        <taxon>rosids</taxon>
        <taxon>fabids</taxon>
        <taxon>Fabales</taxon>
        <taxon>Fabaceae</taxon>
        <taxon>Papilionoideae</taxon>
        <taxon>50 kb inversion clade</taxon>
        <taxon>dalbergioids sensu lato</taxon>
        <taxon>Dalbergieae</taxon>
        <taxon>Pterocarpus clade</taxon>
        <taxon>Stylosanthes</taxon>
    </lineage>
</organism>
<feature type="compositionally biased region" description="Polar residues" evidence="1">
    <location>
        <begin position="125"/>
        <end position="142"/>
    </location>
</feature>
<evidence type="ECO:0000256" key="1">
    <source>
        <dbReference type="SAM" id="MobiDB-lite"/>
    </source>
</evidence>
<evidence type="ECO:0000313" key="4">
    <source>
        <dbReference type="Proteomes" id="UP001341840"/>
    </source>
</evidence>